<evidence type="ECO:0000259" key="1">
    <source>
        <dbReference type="PROSITE" id="PS50879"/>
    </source>
</evidence>
<dbReference type="SUPFAM" id="SSF53098">
    <property type="entry name" value="Ribonuclease H-like"/>
    <property type="match status" value="1"/>
</dbReference>
<dbReference type="AlphaFoldDB" id="A0A6C0FCH9"/>
<dbReference type="GO" id="GO:0004523">
    <property type="term" value="F:RNA-DNA hybrid ribonuclease activity"/>
    <property type="evidence" value="ECO:0007669"/>
    <property type="project" value="InterPro"/>
</dbReference>
<reference evidence="2" key="1">
    <citation type="journal article" date="2020" name="Nature">
        <title>Giant virus diversity and host interactions through global metagenomics.</title>
        <authorList>
            <person name="Schulz F."/>
            <person name="Roux S."/>
            <person name="Paez-Espino D."/>
            <person name="Jungbluth S."/>
            <person name="Walsh D.A."/>
            <person name="Denef V.J."/>
            <person name="McMahon K.D."/>
            <person name="Konstantinidis K.T."/>
            <person name="Eloe-Fadrosh E.A."/>
            <person name="Kyrpides N.C."/>
            <person name="Woyke T."/>
        </authorList>
    </citation>
    <scope>NUCLEOTIDE SEQUENCE</scope>
    <source>
        <strain evidence="2">GVMAG-S-ERX556106-38</strain>
    </source>
</reference>
<proteinExistence type="predicted"/>
<evidence type="ECO:0000313" key="2">
    <source>
        <dbReference type="EMBL" id="QHT38591.1"/>
    </source>
</evidence>
<accession>A0A6C0FCH9</accession>
<sequence>MTSNYILFFDGCSKGNPGESGAGAVIFRDDKEIYTESFFVGDRETNNVAEYTGLIMGLSYAVDNNMDTLVVKGDSNLVIRQMKGEFQVKSPKLMPYYQEARKLSDKIKNIRYEHVYRDNNKRADELANNALLLKISEK</sequence>
<dbReference type="Pfam" id="PF13456">
    <property type="entry name" value="RVT_3"/>
    <property type="match status" value="1"/>
</dbReference>
<dbReference type="FunFam" id="3.30.420.10:FF:000076">
    <property type="entry name" value="RBR-type E3 ubiquitin transferase"/>
    <property type="match status" value="1"/>
</dbReference>
<dbReference type="InterPro" id="IPR036397">
    <property type="entry name" value="RNaseH_sf"/>
</dbReference>
<dbReference type="PANTHER" id="PTHR48475:SF1">
    <property type="entry name" value="RNASE H TYPE-1 DOMAIN-CONTAINING PROTEIN"/>
    <property type="match status" value="1"/>
</dbReference>
<organism evidence="2">
    <name type="scientific">viral metagenome</name>
    <dbReference type="NCBI Taxonomy" id="1070528"/>
    <lineage>
        <taxon>unclassified sequences</taxon>
        <taxon>metagenomes</taxon>
        <taxon>organismal metagenomes</taxon>
    </lineage>
</organism>
<dbReference type="Gene3D" id="3.30.420.10">
    <property type="entry name" value="Ribonuclease H-like superfamily/Ribonuclease H"/>
    <property type="match status" value="1"/>
</dbReference>
<dbReference type="PROSITE" id="PS50879">
    <property type="entry name" value="RNASE_H_1"/>
    <property type="match status" value="1"/>
</dbReference>
<dbReference type="PANTHER" id="PTHR48475">
    <property type="entry name" value="RIBONUCLEASE H"/>
    <property type="match status" value="1"/>
</dbReference>
<name>A0A6C0FCH9_9ZZZZ</name>
<dbReference type="EMBL" id="MN738832">
    <property type="protein sequence ID" value="QHT38591.1"/>
    <property type="molecule type" value="Genomic_DNA"/>
</dbReference>
<protein>
    <recommendedName>
        <fullName evidence="1">RNase H type-1 domain-containing protein</fullName>
    </recommendedName>
</protein>
<dbReference type="CDD" id="cd09279">
    <property type="entry name" value="RNase_HI_like"/>
    <property type="match status" value="1"/>
</dbReference>
<dbReference type="GO" id="GO:0003676">
    <property type="term" value="F:nucleic acid binding"/>
    <property type="evidence" value="ECO:0007669"/>
    <property type="project" value="InterPro"/>
</dbReference>
<dbReference type="InterPro" id="IPR012337">
    <property type="entry name" value="RNaseH-like_sf"/>
</dbReference>
<feature type="domain" description="RNase H type-1" evidence="1">
    <location>
        <begin position="1"/>
        <end position="132"/>
    </location>
</feature>
<dbReference type="InterPro" id="IPR002156">
    <property type="entry name" value="RNaseH_domain"/>
</dbReference>